<keyword evidence="3" id="KW-1185">Reference proteome</keyword>
<dbReference type="SUPFAM" id="SSF53850">
    <property type="entry name" value="Periplasmic binding protein-like II"/>
    <property type="match status" value="2"/>
</dbReference>
<dbReference type="InterPro" id="IPR007210">
    <property type="entry name" value="ABC_Gly_betaine_transp_sub-bd"/>
</dbReference>
<dbReference type="EMBL" id="OBQF01000003">
    <property type="protein sequence ID" value="SOC41679.1"/>
    <property type="molecule type" value="Genomic_DNA"/>
</dbReference>
<evidence type="ECO:0000313" key="3">
    <source>
        <dbReference type="Proteomes" id="UP000219412"/>
    </source>
</evidence>
<dbReference type="AlphaFoldDB" id="A0A285UIK5"/>
<dbReference type="Gene3D" id="3.40.190.100">
    <property type="entry name" value="Glycine betaine-binding periplasmic protein, domain 2"/>
    <property type="match status" value="1"/>
</dbReference>
<sequence>MEGFIIKNFRIFGLFTAFALMLVLAACGNGGEGEAENDAEGGGAADVSEAVDHTIYGIEPGAGLTELAHNTLDTYDNLDGWTLEESSTGGMMTVLREAIDNEEPILVTGWSPHYKFVEFDLKYLEDPEGAMGDAEDVHTIVRLGLEEDKPEAYQMLDRFYWELEDMEQVMYDGEDSTYPEAAENWVENNRDAVDEWVADIEPVDGEPFELVSMAWESEVASAQVVRTVLEEIGYDVTVTDVDPAVVFQAIANGEADATVAPWLPVTQGHHYEEHEGDFEDLGPNSTDTRNGIVVPEYMDIESIEELEPAS</sequence>
<gene>
    <name evidence="2" type="ORF">SAMN05878391_1373</name>
</gene>
<dbReference type="Pfam" id="PF04069">
    <property type="entry name" value="OpuAC"/>
    <property type="match status" value="2"/>
</dbReference>
<reference evidence="3" key="1">
    <citation type="submission" date="2017-08" db="EMBL/GenBank/DDBJ databases">
        <authorList>
            <person name="Varghese N."/>
            <person name="Submissions S."/>
        </authorList>
    </citation>
    <scope>NUCLEOTIDE SEQUENCE [LARGE SCALE GENOMIC DNA]</scope>
    <source>
        <strain evidence="3">DSM 23173</strain>
    </source>
</reference>
<dbReference type="RefSeq" id="WP_097040472.1">
    <property type="nucleotide sequence ID" value="NZ_OBQF01000003.1"/>
</dbReference>
<dbReference type="Proteomes" id="UP000219412">
    <property type="component" value="Unassembled WGS sequence"/>
</dbReference>
<evidence type="ECO:0000313" key="2">
    <source>
        <dbReference type="EMBL" id="SOC41679.1"/>
    </source>
</evidence>
<accession>A0A285UIK5</accession>
<dbReference type="GO" id="GO:0043190">
    <property type="term" value="C:ATP-binding cassette (ABC) transporter complex"/>
    <property type="evidence" value="ECO:0007669"/>
    <property type="project" value="InterPro"/>
</dbReference>
<feature type="domain" description="ABC-type glycine betaine transport system substrate-binding" evidence="1">
    <location>
        <begin position="46"/>
        <end position="187"/>
    </location>
</feature>
<dbReference type="OrthoDB" id="9787902at2"/>
<evidence type="ECO:0000259" key="1">
    <source>
        <dbReference type="Pfam" id="PF04069"/>
    </source>
</evidence>
<name>A0A285UIK5_9STAP</name>
<protein>
    <submittedName>
        <fullName evidence="2">Glycine betaine/proline transport system substrate-binding protein</fullName>
    </submittedName>
</protein>
<organism evidence="2 3">
    <name type="scientific">Salinicoccus kekensis</name>
    <dbReference type="NCBI Taxonomy" id="714307"/>
    <lineage>
        <taxon>Bacteria</taxon>
        <taxon>Bacillati</taxon>
        <taxon>Bacillota</taxon>
        <taxon>Bacilli</taxon>
        <taxon>Bacillales</taxon>
        <taxon>Staphylococcaceae</taxon>
        <taxon>Salinicoccus</taxon>
    </lineage>
</organism>
<dbReference type="PROSITE" id="PS51257">
    <property type="entry name" value="PROKAR_LIPOPROTEIN"/>
    <property type="match status" value="1"/>
</dbReference>
<dbReference type="GO" id="GO:0022857">
    <property type="term" value="F:transmembrane transporter activity"/>
    <property type="evidence" value="ECO:0007669"/>
    <property type="project" value="InterPro"/>
</dbReference>
<feature type="domain" description="ABC-type glycine betaine transport system substrate-binding" evidence="1">
    <location>
        <begin position="210"/>
        <end position="307"/>
    </location>
</feature>
<dbReference type="Gene3D" id="3.10.105.10">
    <property type="entry name" value="Dipeptide-binding Protein, Domain 3"/>
    <property type="match status" value="1"/>
</dbReference>
<proteinExistence type="predicted"/>